<keyword evidence="3" id="KW-0805">Transcription regulation</keyword>
<keyword evidence="1" id="KW-0547">Nucleotide-binding</keyword>
<dbReference type="Gene3D" id="1.10.10.60">
    <property type="entry name" value="Homeodomain-like"/>
    <property type="match status" value="1"/>
</dbReference>
<evidence type="ECO:0000256" key="4">
    <source>
        <dbReference type="ARBA" id="ARBA00023125"/>
    </source>
</evidence>
<dbReference type="SUPFAM" id="SSF46689">
    <property type="entry name" value="Homeodomain-like"/>
    <property type="match status" value="1"/>
</dbReference>
<dbReference type="Pfam" id="PF06956">
    <property type="entry name" value="RtcR"/>
    <property type="match status" value="1"/>
</dbReference>
<dbReference type="CDD" id="cd00009">
    <property type="entry name" value="AAA"/>
    <property type="match status" value="1"/>
</dbReference>
<keyword evidence="2" id="KW-0067">ATP-binding</keyword>
<dbReference type="EMBL" id="JBHULU010000013">
    <property type="protein sequence ID" value="MFD2514195.1"/>
    <property type="molecule type" value="Genomic_DNA"/>
</dbReference>
<evidence type="ECO:0000256" key="5">
    <source>
        <dbReference type="ARBA" id="ARBA00023163"/>
    </source>
</evidence>
<dbReference type="Gene3D" id="3.40.50.300">
    <property type="entry name" value="P-loop containing nucleotide triphosphate hydrolases"/>
    <property type="match status" value="1"/>
</dbReference>
<dbReference type="Pfam" id="PF25601">
    <property type="entry name" value="AAA_lid_14"/>
    <property type="match status" value="1"/>
</dbReference>
<keyword evidence="8" id="KW-1185">Reference proteome</keyword>
<reference evidence="8" key="1">
    <citation type="journal article" date="2019" name="Int. J. Syst. Evol. Microbiol.">
        <title>The Global Catalogue of Microorganisms (GCM) 10K type strain sequencing project: providing services to taxonomists for standard genome sequencing and annotation.</title>
        <authorList>
            <consortium name="The Broad Institute Genomics Platform"/>
            <consortium name="The Broad Institute Genome Sequencing Center for Infectious Disease"/>
            <person name="Wu L."/>
            <person name="Ma J."/>
        </authorList>
    </citation>
    <scope>NUCLEOTIDE SEQUENCE [LARGE SCALE GENOMIC DNA]</scope>
    <source>
        <strain evidence="8">KCTC 42498</strain>
    </source>
</reference>
<dbReference type="InterPro" id="IPR009057">
    <property type="entry name" value="Homeodomain-like_sf"/>
</dbReference>
<evidence type="ECO:0000313" key="7">
    <source>
        <dbReference type="EMBL" id="MFD2514195.1"/>
    </source>
</evidence>
<dbReference type="InterPro" id="IPR027417">
    <property type="entry name" value="P-loop_NTPase"/>
</dbReference>
<evidence type="ECO:0000256" key="2">
    <source>
        <dbReference type="ARBA" id="ARBA00022840"/>
    </source>
</evidence>
<dbReference type="PROSITE" id="PS00676">
    <property type="entry name" value="SIGMA54_INTERACT_2"/>
    <property type="match status" value="1"/>
</dbReference>
<gene>
    <name evidence="7" type="ORF">ACFSRY_09980</name>
</gene>
<dbReference type="PROSITE" id="PS00688">
    <property type="entry name" value="SIGMA54_INTERACT_3"/>
    <property type="match status" value="1"/>
</dbReference>
<sequence length="491" mass="56525">MAKLLVSWIAYNHDFIREDGVFKSVNEDGPHYQFHKYFYESGKYDKHVLLYSEGKQEGYAQRLGIKLRADFPGHHVEEELLPVKNVIDLEEVKTKVESFLLRHKEDEIEIFFSPGTSIMQLSWYLCHQTLGLKTRLIQTKPGRFSKEGKPELLEVQIQHSETPVTAIIKEQQLREKEAFVTDYLITDSLKPVYERAFLLAQTDNVTAFIRGESGTGKEHLARYIHDHSIRKEAPFIPINCSALSENLLESRLFGYKKGAFTGADKDTDGLFAFAHGGTIFLDEIGDITPMMQQALLRVLQEKEIQPIGGTPLKIDVRVIAATNAPLENLCRDGKFRWDLYYRLCVAELELPSLSERGKEEVGEMLDFFIESKKVALRKKKVLQFSKEAKQMVLRYSYPGNIRELENLIESLYVFCPNEVTPQDLPKRVRQVHQEHSLLLKDVEREHILKVLNMNNGNQRQTAISLGVAINTLKAKLRSYEEVQFVELETHL</sequence>
<dbReference type="InterPro" id="IPR002197">
    <property type="entry name" value="HTH_Fis"/>
</dbReference>
<evidence type="ECO:0000256" key="1">
    <source>
        <dbReference type="ARBA" id="ARBA00022741"/>
    </source>
</evidence>
<dbReference type="PROSITE" id="PS50045">
    <property type="entry name" value="SIGMA54_INTERACT_4"/>
    <property type="match status" value="1"/>
</dbReference>
<dbReference type="Pfam" id="PF00158">
    <property type="entry name" value="Sigma54_activat"/>
    <property type="match status" value="1"/>
</dbReference>
<keyword evidence="4" id="KW-0238">DNA-binding</keyword>
<dbReference type="InterPro" id="IPR025943">
    <property type="entry name" value="Sigma_54_int_dom_ATP-bd_2"/>
</dbReference>
<comment type="caution">
    <text evidence="7">The sequence shown here is derived from an EMBL/GenBank/DDBJ whole genome shotgun (WGS) entry which is preliminary data.</text>
</comment>
<evidence type="ECO:0000256" key="3">
    <source>
        <dbReference type="ARBA" id="ARBA00023015"/>
    </source>
</evidence>
<dbReference type="Proteomes" id="UP001597544">
    <property type="component" value="Unassembled WGS sequence"/>
</dbReference>
<accession>A0ABW5IML0</accession>
<evidence type="ECO:0000259" key="6">
    <source>
        <dbReference type="PROSITE" id="PS50045"/>
    </source>
</evidence>
<dbReference type="SMART" id="SM00382">
    <property type="entry name" value="AAA"/>
    <property type="match status" value="1"/>
</dbReference>
<dbReference type="InterPro" id="IPR002078">
    <property type="entry name" value="Sigma_54_int"/>
</dbReference>
<dbReference type="SUPFAM" id="SSF52540">
    <property type="entry name" value="P-loop containing nucleoside triphosphate hydrolases"/>
    <property type="match status" value="1"/>
</dbReference>
<dbReference type="Gene3D" id="1.10.8.60">
    <property type="match status" value="1"/>
</dbReference>
<dbReference type="InterPro" id="IPR058031">
    <property type="entry name" value="AAA_lid_NorR"/>
</dbReference>
<organism evidence="7 8">
    <name type="scientific">Pontibacter locisalis</name>
    <dbReference type="NCBI Taxonomy" id="1719035"/>
    <lineage>
        <taxon>Bacteria</taxon>
        <taxon>Pseudomonadati</taxon>
        <taxon>Bacteroidota</taxon>
        <taxon>Cytophagia</taxon>
        <taxon>Cytophagales</taxon>
        <taxon>Hymenobacteraceae</taxon>
        <taxon>Pontibacter</taxon>
    </lineage>
</organism>
<proteinExistence type="predicted"/>
<dbReference type="InterPro" id="IPR003593">
    <property type="entry name" value="AAA+_ATPase"/>
</dbReference>
<dbReference type="Pfam" id="PF02954">
    <property type="entry name" value="HTH_8"/>
    <property type="match status" value="1"/>
</dbReference>
<evidence type="ECO:0000313" key="8">
    <source>
        <dbReference type="Proteomes" id="UP001597544"/>
    </source>
</evidence>
<name>A0ABW5IML0_9BACT</name>
<dbReference type="InterPro" id="IPR009715">
    <property type="entry name" value="RtcR"/>
</dbReference>
<keyword evidence="5" id="KW-0804">Transcription</keyword>
<dbReference type="PANTHER" id="PTHR32071">
    <property type="entry name" value="TRANSCRIPTIONAL REGULATORY PROTEIN"/>
    <property type="match status" value="1"/>
</dbReference>
<dbReference type="InterPro" id="IPR025944">
    <property type="entry name" value="Sigma_54_int_dom_CS"/>
</dbReference>
<dbReference type="RefSeq" id="WP_377506288.1">
    <property type="nucleotide sequence ID" value="NZ_JBHULU010000013.1"/>
</dbReference>
<protein>
    <submittedName>
        <fullName evidence="7">RNA repair transcriptional activator RtcR family protein</fullName>
    </submittedName>
</protein>
<feature type="domain" description="Sigma-54 factor interaction" evidence="6">
    <location>
        <begin position="186"/>
        <end position="413"/>
    </location>
</feature>